<keyword evidence="2" id="KW-1185">Reference proteome</keyword>
<proteinExistence type="predicted"/>
<name>A0ABY6SSR3_9CLOT</name>
<dbReference type="RefSeq" id="WP_125148510.1">
    <property type="nucleotide sequence ID" value="NZ_UYIN01000007.1"/>
</dbReference>
<gene>
    <name evidence="1" type="ORF">NCTC10913_01948</name>
</gene>
<comment type="caution">
    <text evidence="1">The sequence shown here is derived from an EMBL/GenBank/DDBJ whole genome shotgun (WGS) entry which is preliminary data.</text>
</comment>
<evidence type="ECO:0000313" key="2">
    <source>
        <dbReference type="Proteomes" id="UP000277570"/>
    </source>
</evidence>
<protein>
    <submittedName>
        <fullName evidence="1">Uncharacterized protein</fullName>
    </submittedName>
</protein>
<evidence type="ECO:0000313" key="1">
    <source>
        <dbReference type="EMBL" id="VDG71598.1"/>
    </source>
</evidence>
<accession>A0ABY6SSR3</accession>
<reference evidence="1 2" key="1">
    <citation type="submission" date="2018-11" db="EMBL/GenBank/DDBJ databases">
        <authorList>
            <consortium name="Pathogen Informatics"/>
        </authorList>
    </citation>
    <scope>NUCLEOTIDE SEQUENCE [LARGE SCALE GENOMIC DNA]</scope>
    <source>
        <strain evidence="1 2">NCTC10913</strain>
    </source>
</reference>
<dbReference type="Proteomes" id="UP000277570">
    <property type="component" value="Unassembled WGS sequence"/>
</dbReference>
<sequence>MENKTSHADNHYLDCEVYAAAAADLLHVRYLQPEERIQELPKKEIIENDYLKASENWLNTNGEWLK</sequence>
<dbReference type="EMBL" id="UYIN01000007">
    <property type="protein sequence ID" value="VDG71598.1"/>
    <property type="molecule type" value="Genomic_DNA"/>
</dbReference>
<organism evidence="1 2">
    <name type="scientific">Clostridium carnis</name>
    <dbReference type="NCBI Taxonomy" id="1530"/>
    <lineage>
        <taxon>Bacteria</taxon>
        <taxon>Bacillati</taxon>
        <taxon>Bacillota</taxon>
        <taxon>Clostridia</taxon>
        <taxon>Eubacteriales</taxon>
        <taxon>Clostridiaceae</taxon>
        <taxon>Clostridium</taxon>
    </lineage>
</organism>